<dbReference type="PROSITE" id="PS51257">
    <property type="entry name" value="PROKAR_LIPOPROTEIN"/>
    <property type="match status" value="1"/>
</dbReference>
<proteinExistence type="predicted"/>
<evidence type="ECO:0000256" key="1">
    <source>
        <dbReference type="SAM" id="SignalP"/>
    </source>
</evidence>
<dbReference type="RefSeq" id="WP_271714713.1">
    <property type="nucleotide sequence ID" value="NZ_AP024169.1"/>
</dbReference>
<organism evidence="2 3">
    <name type="scientific">Anaeromicropila herbilytica</name>
    <dbReference type="NCBI Taxonomy" id="2785025"/>
    <lineage>
        <taxon>Bacteria</taxon>
        <taxon>Bacillati</taxon>
        <taxon>Bacillota</taxon>
        <taxon>Clostridia</taxon>
        <taxon>Lachnospirales</taxon>
        <taxon>Lachnospiraceae</taxon>
        <taxon>Anaeromicropila</taxon>
    </lineage>
</organism>
<gene>
    <name evidence="2" type="ORF">bsdtb5_07320</name>
</gene>
<dbReference type="EMBL" id="AP024169">
    <property type="protein sequence ID" value="BCN29437.1"/>
    <property type="molecule type" value="Genomic_DNA"/>
</dbReference>
<protein>
    <recommendedName>
        <fullName evidence="4">Deacetylase PdaC domain-containing protein</fullName>
    </recommendedName>
</protein>
<keyword evidence="1" id="KW-0732">Signal</keyword>
<keyword evidence="3" id="KW-1185">Reference proteome</keyword>
<dbReference type="KEGG" id="ahb:bsdtb5_07320"/>
<sequence length="248" mass="28674">MKKAILIYFCIVTAMLFAGCKSSGNVTNAHIKKLGESKSSNIPDYKVNIKKYIHNNENSKPFSVKYVQITGLGNESIESRINQTLKSSITEWINKDCEWMEKSKVVVKCKNSKYLSLCYTIEWKDKNGEGYMSTYTRIGVTVDVQTGDRVYLSNLIKDIDDLKQKLKKYDYKNEFSPPIDSDEADKIIREASISESKYLKEIYQNDSYAYDEIKDEIGSKSSFYLTDNKLVITRDEYDLNDVYINFNQ</sequence>
<feature type="signal peptide" evidence="1">
    <location>
        <begin position="1"/>
        <end position="18"/>
    </location>
</feature>
<evidence type="ECO:0008006" key="4">
    <source>
        <dbReference type="Google" id="ProtNLM"/>
    </source>
</evidence>
<evidence type="ECO:0000313" key="3">
    <source>
        <dbReference type="Proteomes" id="UP000595897"/>
    </source>
</evidence>
<reference evidence="2 3" key="1">
    <citation type="submission" date="2020-11" db="EMBL/GenBank/DDBJ databases">
        <title>Draft genome sequencing of a Lachnospiraceae strain isolated from anoxic soil subjected to BSD treatment.</title>
        <authorList>
            <person name="Uek A."/>
            <person name="Tonouchi A."/>
        </authorList>
    </citation>
    <scope>NUCLEOTIDE SEQUENCE [LARGE SCALE GENOMIC DNA]</scope>
    <source>
        <strain evidence="2 3">TB5</strain>
    </source>
</reference>
<evidence type="ECO:0000313" key="2">
    <source>
        <dbReference type="EMBL" id="BCN29437.1"/>
    </source>
</evidence>
<name>A0A7R7IBC5_9FIRM</name>
<accession>A0A7R7IBC5</accession>
<feature type="chain" id="PRO_5039610745" description="Deacetylase PdaC domain-containing protein" evidence="1">
    <location>
        <begin position="19"/>
        <end position="248"/>
    </location>
</feature>
<dbReference type="Proteomes" id="UP000595897">
    <property type="component" value="Chromosome"/>
</dbReference>
<dbReference type="AlphaFoldDB" id="A0A7R7IBC5"/>